<organism evidence="12 13">
    <name type="scientific">Paraconiothyrium brasiliense</name>
    <dbReference type="NCBI Taxonomy" id="300254"/>
    <lineage>
        <taxon>Eukaryota</taxon>
        <taxon>Fungi</taxon>
        <taxon>Dikarya</taxon>
        <taxon>Ascomycota</taxon>
        <taxon>Pezizomycotina</taxon>
        <taxon>Dothideomycetes</taxon>
        <taxon>Pleosporomycetidae</taxon>
        <taxon>Pleosporales</taxon>
        <taxon>Massarineae</taxon>
        <taxon>Didymosphaeriaceae</taxon>
        <taxon>Paraconiothyrium</taxon>
    </lineage>
</organism>
<dbReference type="InterPro" id="IPR035971">
    <property type="entry name" value="CBD_sf"/>
</dbReference>
<feature type="domain" description="CBM1" evidence="11">
    <location>
        <begin position="463"/>
        <end position="499"/>
    </location>
</feature>
<keyword evidence="3" id="KW-1015">Disulfide bond</keyword>
<comment type="catalytic activity">
    <reaction evidence="6">
        <text>Eliminative cleavage of (1-&gt;4)-alpha-D-galacturonan methyl ester to give oligosaccharides with 4-deoxy-6-O-methyl-alpha-D-galact-4-enuronosyl groups at their non-reducing ends.</text>
        <dbReference type="EC" id="4.2.2.10"/>
    </reaction>
</comment>
<comment type="function">
    <text evidence="7">Pectinolytic enzymes consist of four classes of enzymes: pectin lyase, polygalacturonase, pectin methylesterase and rhamnogalacturonase. Among pectinolytic enzymes, pectin lyase is the most important in depolymerization of pectin, since it cleaves internal glycosidic bonds of highly methylated pectins.</text>
</comment>
<dbReference type="Pfam" id="PF00734">
    <property type="entry name" value="CBM_1"/>
    <property type="match status" value="1"/>
</dbReference>
<reference evidence="12 13" key="1">
    <citation type="submission" date="2024-02" db="EMBL/GenBank/DDBJ databases">
        <title>De novo assembly and annotation of 12 fungi associated with fruit tree decline syndrome in Ontario, Canada.</title>
        <authorList>
            <person name="Sulman M."/>
            <person name="Ellouze W."/>
            <person name="Ilyukhin E."/>
        </authorList>
    </citation>
    <scope>NUCLEOTIDE SEQUENCE [LARGE SCALE GENOMIC DNA]</scope>
    <source>
        <strain evidence="12 13">M42-189</strain>
    </source>
</reference>
<comment type="caution">
    <text evidence="12">The sequence shown here is derived from an EMBL/GenBank/DDBJ whole genome shotgun (WGS) entry which is preliminary data.</text>
</comment>
<dbReference type="EC" id="4.2.2.10" evidence="8"/>
<gene>
    <name evidence="12" type="ORF">SLS60_001110</name>
</gene>
<keyword evidence="9" id="KW-0964">Secreted</keyword>
<evidence type="ECO:0000256" key="7">
    <source>
        <dbReference type="ARBA" id="ARBA00037631"/>
    </source>
</evidence>
<dbReference type="PROSITE" id="PS51164">
    <property type="entry name" value="CBM1_2"/>
    <property type="match status" value="1"/>
</dbReference>
<keyword evidence="13" id="KW-1185">Reference proteome</keyword>
<protein>
    <recommendedName>
        <fullName evidence="8">pectin lyase</fullName>
        <ecNumber evidence="8">4.2.2.10</ecNumber>
    </recommendedName>
</protein>
<comment type="subcellular location">
    <subcellularLocation>
        <location evidence="9">Secreted</location>
    </subcellularLocation>
</comment>
<dbReference type="InterPro" id="IPR045032">
    <property type="entry name" value="PEL"/>
</dbReference>
<dbReference type="InterPro" id="IPR000254">
    <property type="entry name" value="CBD"/>
</dbReference>
<accession>A0ABR3S857</accession>
<dbReference type="SUPFAM" id="SSF57180">
    <property type="entry name" value="Cellulose-binding domain"/>
    <property type="match status" value="1"/>
</dbReference>
<evidence type="ECO:0000256" key="2">
    <source>
        <dbReference type="ARBA" id="ARBA00022729"/>
    </source>
</evidence>
<evidence type="ECO:0000256" key="8">
    <source>
        <dbReference type="ARBA" id="ARBA00039082"/>
    </source>
</evidence>
<keyword evidence="5 9" id="KW-0456">Lyase</keyword>
<keyword evidence="9" id="KW-0624">Polysaccharide degradation</keyword>
<evidence type="ECO:0000256" key="4">
    <source>
        <dbReference type="ARBA" id="ARBA00023180"/>
    </source>
</evidence>
<dbReference type="InterPro" id="IPR012334">
    <property type="entry name" value="Pectin_lyas_fold"/>
</dbReference>
<dbReference type="SMART" id="SM00656">
    <property type="entry name" value="Amb_all"/>
    <property type="match status" value="1"/>
</dbReference>
<dbReference type="Gene3D" id="2.160.20.10">
    <property type="entry name" value="Single-stranded right-handed beta-helix, Pectin lyase-like"/>
    <property type="match status" value="1"/>
</dbReference>
<evidence type="ECO:0000313" key="12">
    <source>
        <dbReference type="EMBL" id="KAL1612880.1"/>
    </source>
</evidence>
<dbReference type="EMBL" id="JAKJXO020000001">
    <property type="protein sequence ID" value="KAL1612880.1"/>
    <property type="molecule type" value="Genomic_DNA"/>
</dbReference>
<dbReference type="Pfam" id="PF00544">
    <property type="entry name" value="Pectate_lyase_4"/>
    <property type="match status" value="1"/>
</dbReference>
<evidence type="ECO:0000313" key="13">
    <source>
        <dbReference type="Proteomes" id="UP001521785"/>
    </source>
</evidence>
<dbReference type="SUPFAM" id="SSF51126">
    <property type="entry name" value="Pectin lyase-like"/>
    <property type="match status" value="1"/>
</dbReference>
<keyword evidence="2" id="KW-0732">Signal</keyword>
<evidence type="ECO:0000256" key="3">
    <source>
        <dbReference type="ARBA" id="ARBA00023157"/>
    </source>
</evidence>
<feature type="region of interest" description="Disordered" evidence="10">
    <location>
        <begin position="403"/>
        <end position="463"/>
    </location>
</feature>
<dbReference type="InterPro" id="IPR011050">
    <property type="entry name" value="Pectin_lyase_fold/virulence"/>
</dbReference>
<dbReference type="Proteomes" id="UP001521785">
    <property type="component" value="Unassembled WGS sequence"/>
</dbReference>
<dbReference type="PROSITE" id="PS00562">
    <property type="entry name" value="CBM1_1"/>
    <property type="match status" value="1"/>
</dbReference>
<comment type="similarity">
    <text evidence="1 9">Belongs to the polysaccharide lyase 1 family.</text>
</comment>
<name>A0ABR3S857_9PLEO</name>
<keyword evidence="9" id="KW-0119">Carbohydrate metabolism</keyword>
<evidence type="ECO:0000256" key="10">
    <source>
        <dbReference type="SAM" id="MobiDB-lite"/>
    </source>
</evidence>
<keyword evidence="4" id="KW-0325">Glycoprotein</keyword>
<evidence type="ECO:0000256" key="5">
    <source>
        <dbReference type="ARBA" id="ARBA00023239"/>
    </source>
</evidence>
<evidence type="ECO:0000256" key="9">
    <source>
        <dbReference type="RuleBase" id="RU361173"/>
    </source>
</evidence>
<dbReference type="PANTHER" id="PTHR31683">
    <property type="entry name" value="PECTATE LYASE 18-RELATED"/>
    <property type="match status" value="1"/>
</dbReference>
<dbReference type="InterPro" id="IPR002022">
    <property type="entry name" value="Pec_lyase"/>
</dbReference>
<dbReference type="SMART" id="SM00236">
    <property type="entry name" value="fCBD"/>
    <property type="match status" value="1"/>
</dbReference>
<sequence>MRYSIAAAVLAASQAAAQSVVGTAYGFATGVTGGGDAEAVTVSSVSELADLLSDDTARTIVIDGELDFTGTTATDAGCDRKSCSADNGGQLYLGDLSCGSSDDNVAVSSITYDAAGPEPLKVGSNKSILGNGKGVLIGKGLVLADGASNVIIQGLEFKNINPGVVWGGDALGFNGNNDGVWVDHNKFSLVGRMFIVSHYAPSRLTISNNEFDGTTTTSATCNGNHYWSMMFYGPGDQVTLDKNYYHDVSGRAPKLGQDGTTGTFQAVNNYFSNMKGHAFDAYEGASALIEGNVFESVSQPNTDKAASSSTLYTVPDSSAASACSSSLGRACEVNSVDSSSGELAALKADSVLSTLSKVKDSLVEPLAASEVAAHVKANAGPAGLSSASSTEPSKVVDDAAATNTTTPAVPVSSSAEEAPAATSEAATPVSSTPAEAPAATSEAAEPTTTPSAGSGSDSGSPSGTVAAYGQCGGNGFKGATECVSGYTCTKQNDWYSQCIAASAKFRRNFGPFAKNR</sequence>
<dbReference type="PANTHER" id="PTHR31683:SF67">
    <property type="entry name" value="PECTIN LYASE F-RELATED"/>
    <property type="match status" value="1"/>
</dbReference>
<evidence type="ECO:0000256" key="1">
    <source>
        <dbReference type="ARBA" id="ARBA00010980"/>
    </source>
</evidence>
<proteinExistence type="inferred from homology"/>
<evidence type="ECO:0000256" key="6">
    <source>
        <dbReference type="ARBA" id="ARBA00036818"/>
    </source>
</evidence>
<evidence type="ECO:0000259" key="11">
    <source>
        <dbReference type="PROSITE" id="PS51164"/>
    </source>
</evidence>